<dbReference type="PROSITE" id="PS00107">
    <property type="entry name" value="PROTEIN_KINASE_ATP"/>
    <property type="match status" value="1"/>
</dbReference>
<name>A0ABR2KRV0_9EUKA</name>
<evidence type="ECO:0000256" key="5">
    <source>
        <dbReference type="ARBA" id="ARBA00022777"/>
    </source>
</evidence>
<accession>A0ABR2KRV0</accession>
<feature type="compositionally biased region" description="Basic and acidic residues" evidence="10">
    <location>
        <begin position="603"/>
        <end position="615"/>
    </location>
</feature>
<dbReference type="SUPFAM" id="SSF56112">
    <property type="entry name" value="Protein kinase-like (PK-like)"/>
    <property type="match status" value="1"/>
</dbReference>
<feature type="compositionally biased region" description="Polar residues" evidence="10">
    <location>
        <begin position="1066"/>
        <end position="1084"/>
    </location>
</feature>
<dbReference type="Proteomes" id="UP001470230">
    <property type="component" value="Unassembled WGS sequence"/>
</dbReference>
<evidence type="ECO:0000313" key="12">
    <source>
        <dbReference type="EMBL" id="KAK8893756.1"/>
    </source>
</evidence>
<dbReference type="CDD" id="cd08215">
    <property type="entry name" value="STKc_Nek"/>
    <property type="match status" value="1"/>
</dbReference>
<feature type="compositionally biased region" description="Polar residues" evidence="10">
    <location>
        <begin position="721"/>
        <end position="731"/>
    </location>
</feature>
<feature type="region of interest" description="Disordered" evidence="10">
    <location>
        <begin position="1153"/>
        <end position="1236"/>
    </location>
</feature>
<dbReference type="EC" id="2.7.11.1" evidence="1"/>
<feature type="region of interest" description="Disordered" evidence="10">
    <location>
        <begin position="946"/>
        <end position="1084"/>
    </location>
</feature>
<evidence type="ECO:0000313" key="13">
    <source>
        <dbReference type="Proteomes" id="UP001470230"/>
    </source>
</evidence>
<feature type="compositionally biased region" description="Polar residues" evidence="10">
    <location>
        <begin position="616"/>
        <end position="629"/>
    </location>
</feature>
<feature type="binding site" evidence="9">
    <location>
        <position position="40"/>
    </location>
    <ligand>
        <name>ATP</name>
        <dbReference type="ChEBI" id="CHEBI:30616"/>
    </ligand>
</feature>
<gene>
    <name evidence="12" type="ORF">M9Y10_022185</name>
</gene>
<dbReference type="Pfam" id="PF00069">
    <property type="entry name" value="Pkinase"/>
    <property type="match status" value="1"/>
</dbReference>
<feature type="region of interest" description="Disordered" evidence="10">
    <location>
        <begin position="560"/>
        <end position="682"/>
    </location>
</feature>
<keyword evidence="2" id="KW-0723">Serine/threonine-protein kinase</keyword>
<feature type="domain" description="Protein kinase" evidence="11">
    <location>
        <begin position="11"/>
        <end position="267"/>
    </location>
</feature>
<dbReference type="PROSITE" id="PS50011">
    <property type="entry name" value="PROTEIN_KINASE_DOM"/>
    <property type="match status" value="1"/>
</dbReference>
<evidence type="ECO:0000256" key="9">
    <source>
        <dbReference type="PROSITE-ProRule" id="PRU10141"/>
    </source>
</evidence>
<feature type="compositionally biased region" description="Polar residues" evidence="10">
    <location>
        <begin position="1205"/>
        <end position="1236"/>
    </location>
</feature>
<feature type="region of interest" description="Disordered" evidence="10">
    <location>
        <begin position="802"/>
        <end position="866"/>
    </location>
</feature>
<feature type="region of interest" description="Disordered" evidence="10">
    <location>
        <begin position="882"/>
        <end position="923"/>
    </location>
</feature>
<reference evidence="12 13" key="1">
    <citation type="submission" date="2024-04" db="EMBL/GenBank/DDBJ databases">
        <title>Tritrichomonas musculus Genome.</title>
        <authorList>
            <person name="Alves-Ferreira E."/>
            <person name="Grigg M."/>
            <person name="Lorenzi H."/>
            <person name="Galac M."/>
        </authorList>
    </citation>
    <scope>NUCLEOTIDE SEQUENCE [LARGE SCALE GENOMIC DNA]</scope>
    <source>
        <strain evidence="12 13">EAF2021</strain>
    </source>
</reference>
<comment type="catalytic activity">
    <reaction evidence="7">
        <text>L-threonyl-[protein] + ATP = O-phospho-L-threonyl-[protein] + ADP + H(+)</text>
        <dbReference type="Rhea" id="RHEA:46608"/>
        <dbReference type="Rhea" id="RHEA-COMP:11060"/>
        <dbReference type="Rhea" id="RHEA-COMP:11605"/>
        <dbReference type="ChEBI" id="CHEBI:15378"/>
        <dbReference type="ChEBI" id="CHEBI:30013"/>
        <dbReference type="ChEBI" id="CHEBI:30616"/>
        <dbReference type="ChEBI" id="CHEBI:61977"/>
        <dbReference type="ChEBI" id="CHEBI:456216"/>
        <dbReference type="EC" id="2.7.11.1"/>
    </reaction>
</comment>
<feature type="compositionally biased region" description="Basic and acidic residues" evidence="10">
    <location>
        <begin position="632"/>
        <end position="654"/>
    </location>
</feature>
<feature type="region of interest" description="Disordered" evidence="10">
    <location>
        <begin position="312"/>
        <end position="373"/>
    </location>
</feature>
<feature type="compositionally biased region" description="Polar residues" evidence="10">
    <location>
        <begin position="1153"/>
        <end position="1176"/>
    </location>
</feature>
<dbReference type="InterPro" id="IPR017441">
    <property type="entry name" value="Protein_kinase_ATP_BS"/>
</dbReference>
<keyword evidence="13" id="KW-1185">Reference proteome</keyword>
<evidence type="ECO:0000256" key="6">
    <source>
        <dbReference type="ARBA" id="ARBA00022840"/>
    </source>
</evidence>
<evidence type="ECO:0000256" key="2">
    <source>
        <dbReference type="ARBA" id="ARBA00022527"/>
    </source>
</evidence>
<keyword evidence="5" id="KW-0418">Kinase</keyword>
<feature type="compositionally biased region" description="Polar residues" evidence="10">
    <location>
        <begin position="849"/>
        <end position="859"/>
    </location>
</feature>
<feature type="compositionally biased region" description="Low complexity" evidence="10">
    <location>
        <begin position="803"/>
        <end position="812"/>
    </location>
</feature>
<dbReference type="PANTHER" id="PTHR44899:SF3">
    <property type="entry name" value="SERINE_THREONINE-PROTEIN KINASE NEK1"/>
    <property type="match status" value="1"/>
</dbReference>
<dbReference type="Gene3D" id="1.10.510.10">
    <property type="entry name" value="Transferase(Phosphotransferase) domain 1"/>
    <property type="match status" value="1"/>
</dbReference>
<dbReference type="EMBL" id="JAPFFF010000003">
    <property type="protein sequence ID" value="KAK8893756.1"/>
    <property type="molecule type" value="Genomic_DNA"/>
</dbReference>
<evidence type="ECO:0000256" key="4">
    <source>
        <dbReference type="ARBA" id="ARBA00022741"/>
    </source>
</evidence>
<evidence type="ECO:0000256" key="8">
    <source>
        <dbReference type="ARBA" id="ARBA00048679"/>
    </source>
</evidence>
<feature type="compositionally biased region" description="Basic residues" evidence="10">
    <location>
        <begin position="325"/>
        <end position="335"/>
    </location>
</feature>
<feature type="compositionally biased region" description="Basic and acidic residues" evidence="10">
    <location>
        <begin position="560"/>
        <end position="596"/>
    </location>
</feature>
<dbReference type="PROSITE" id="PS00108">
    <property type="entry name" value="PROTEIN_KINASE_ST"/>
    <property type="match status" value="1"/>
</dbReference>
<evidence type="ECO:0000256" key="10">
    <source>
        <dbReference type="SAM" id="MobiDB-lite"/>
    </source>
</evidence>
<evidence type="ECO:0000256" key="7">
    <source>
        <dbReference type="ARBA" id="ARBA00047899"/>
    </source>
</evidence>
<feature type="compositionally biased region" description="Basic and acidic residues" evidence="10">
    <location>
        <begin position="815"/>
        <end position="828"/>
    </location>
</feature>
<proteinExistence type="predicted"/>
<dbReference type="InterPro" id="IPR008271">
    <property type="entry name" value="Ser/Thr_kinase_AS"/>
</dbReference>
<feature type="compositionally biased region" description="Polar residues" evidence="10">
    <location>
        <begin position="1012"/>
        <end position="1058"/>
    </location>
</feature>
<evidence type="ECO:0000256" key="3">
    <source>
        <dbReference type="ARBA" id="ARBA00022679"/>
    </source>
</evidence>
<evidence type="ECO:0000256" key="1">
    <source>
        <dbReference type="ARBA" id="ARBA00012513"/>
    </source>
</evidence>
<sequence length="1460" mass="167635">MTNNQLTLSDFIVQKVIGEGSYGRAVLCKQLSDDKLVVIKEISLKKLTEQEQRDAWKETKVLSLLHHPNIIAYYGCFLQNNVLHIVMEYADNGDLSEEIRKSLNNNQHFDEDKILNWFVQICLALKHLHDRKILHRDLKNQNIFLLKDNTAKLGDFGIAKMLSSTSQMSNTAIGTPYYLSPEICQGKAYNMKSDVWSLGCILYELCTLHHPFDSNCLNGLIIQIQRAKPPPIPYYYSSNLRNLVDKLLQKSPAKRPSVNQILELDFIRCRVPNFLSHVIEKKEFCHTILHDFKPGESPEKAKVTPEDVENNNANLALDQNNNRGSRNRLNSRGRNSRQGSYRSIPKYSSNRNIYPDNRRKINKNEDNEARSPRIQYRINSSPQISKNQSPKAQLQIQSKKAELNNNNQFEIISDYVQKNEDDFSEKLESNNYETDESSELSEVYNNNDNDEVNPAKDANYNITNNSKNDRYHSNQNVNFENKVNQSNKNVQRKSVQRRTKAKNIKNDNNYLYNNNKEPTYISAAEHLQAKKNAAVLIDRAMVRELREKKAIEEKMIQQKNEEKRREVQEKAKAREIQRKEQMRRLKQEEKERQEKYKKLKPTFRIDRNIHYHTNPDSESNDSYMNSNSDIDYDGKRAERIKKRKEDEAKKENLKRNASAIAEKIRQSNNDENDQNSKKKRENDIQALREFLHQRRSEIRKSKQEDVIMIGNEKFYVGGDNDNISNTSSSPSNDEDLIRKQNSAKTSKKDIENEVYGLIFDNYANNDQLMNEDENDSIESPIEPSQNIYEGNKDEIYNYDNDDLLLTSDNNSYTSPEKEKSPQAKIENDLKEDDNQNNDFNSGNKEESSYLITSSESIDQISPSNNNTTNSINLCSRRISFESNSPSSIKDANEMSCENPQFTSPQINEYSSLDNENHNSNFNIQANDTSINETNDEIIQKSPIKDADSGYEYSPIKFHSNPQSTPRSSLKSSSDNDYSPMNPNNKEKARTKSVKFADSGYEYSPPLSKSDGKNQPSSFKVSGSDSDYSPFKNNKSIDTVQKNLSRSPNDQNSNSPMNDNNKDRIKSNSNKSTDSGYNYSSPVNLNASNNINMQINPNSVTDYSPINKKISSNTQNRNIINKTTDSEYDYSPINKSINSNPKFQISLNKSSGNGYDYSPTNKDNENIQFNSTKTSDNGYDYSAPINKENQRIPTNSSRSSEKEYDSPTNISKSAEIKSPNNRNEFEYSPNNNINSSKMVQNEYNSPLMNNNVNSNNLNKAVDDFPNNRPFNDEAANHKNTIIQQIDKLLMDSLSISGLNEDEENKNLPAVNKNDIEENDQKTEICLSIHSEFSNDDDKIQANNEIVCSPEGNLNLLDLINHSSPLKKSLFSNNYNFTFRGNELQLNNIKSNDSLAYKIETVRKFIEDSLGIDKSIKAYRLAEENNFSNYKDILTTPDQQSFYPLLLQLVSSEEILLAKWLK</sequence>
<keyword evidence="4 9" id="KW-0547">Nucleotide-binding</keyword>
<evidence type="ECO:0000259" key="11">
    <source>
        <dbReference type="PROSITE" id="PS50011"/>
    </source>
</evidence>
<dbReference type="InterPro" id="IPR051131">
    <property type="entry name" value="NEK_Ser/Thr_kinase_NIMA"/>
</dbReference>
<dbReference type="InterPro" id="IPR000719">
    <property type="entry name" value="Prot_kinase_dom"/>
</dbReference>
<comment type="caution">
    <text evidence="12">The sequence shown here is derived from an EMBL/GenBank/DDBJ whole genome shotgun (WGS) entry which is preliminary data.</text>
</comment>
<dbReference type="InterPro" id="IPR011009">
    <property type="entry name" value="Kinase-like_dom_sf"/>
</dbReference>
<protein>
    <recommendedName>
        <fullName evidence="1">non-specific serine/threonine protein kinase</fullName>
        <ecNumber evidence="1">2.7.11.1</ecNumber>
    </recommendedName>
</protein>
<keyword evidence="3" id="KW-0808">Transferase</keyword>
<dbReference type="Gene3D" id="3.30.200.20">
    <property type="entry name" value="Phosphorylase Kinase, domain 1"/>
    <property type="match status" value="1"/>
</dbReference>
<feature type="compositionally biased region" description="Low complexity" evidence="10">
    <location>
        <begin position="967"/>
        <end position="978"/>
    </location>
</feature>
<comment type="catalytic activity">
    <reaction evidence="8">
        <text>L-seryl-[protein] + ATP = O-phospho-L-seryl-[protein] + ADP + H(+)</text>
        <dbReference type="Rhea" id="RHEA:17989"/>
        <dbReference type="Rhea" id="RHEA-COMP:9863"/>
        <dbReference type="Rhea" id="RHEA-COMP:11604"/>
        <dbReference type="ChEBI" id="CHEBI:15378"/>
        <dbReference type="ChEBI" id="CHEBI:29999"/>
        <dbReference type="ChEBI" id="CHEBI:30616"/>
        <dbReference type="ChEBI" id="CHEBI:83421"/>
        <dbReference type="ChEBI" id="CHEBI:456216"/>
        <dbReference type="EC" id="2.7.11.1"/>
    </reaction>
</comment>
<organism evidence="12 13">
    <name type="scientific">Tritrichomonas musculus</name>
    <dbReference type="NCBI Taxonomy" id="1915356"/>
    <lineage>
        <taxon>Eukaryota</taxon>
        <taxon>Metamonada</taxon>
        <taxon>Parabasalia</taxon>
        <taxon>Tritrichomonadida</taxon>
        <taxon>Tritrichomonadidae</taxon>
        <taxon>Tritrichomonas</taxon>
    </lineage>
</organism>
<keyword evidence="6 9" id="KW-0067">ATP-binding</keyword>
<feature type="compositionally biased region" description="Low complexity" evidence="10">
    <location>
        <begin position="312"/>
        <end position="324"/>
    </location>
</feature>
<dbReference type="SMART" id="SM00220">
    <property type="entry name" value="S_TKc"/>
    <property type="match status" value="1"/>
</dbReference>
<feature type="compositionally biased region" description="Basic and acidic residues" evidence="10">
    <location>
        <begin position="356"/>
        <end position="371"/>
    </location>
</feature>
<dbReference type="PANTHER" id="PTHR44899">
    <property type="entry name" value="CAMK FAMILY PROTEIN KINASE"/>
    <property type="match status" value="1"/>
</dbReference>
<feature type="region of interest" description="Disordered" evidence="10">
    <location>
        <begin position="715"/>
        <end position="744"/>
    </location>
</feature>